<reference evidence="1 2" key="1">
    <citation type="submission" date="2021-06" db="EMBL/GenBank/DDBJ databases">
        <title>Complete genome sequence of Erwinia phage pEa_SNUABM_22.</title>
        <authorList>
            <person name="Kim S.G."/>
            <person name="Park S.C."/>
        </authorList>
    </citation>
    <scope>NUCLEOTIDE SEQUENCE [LARGE SCALE GENOMIC DNA]</scope>
    <source>
        <strain evidence="2">pEa_SNUABM_22</strain>
    </source>
</reference>
<protein>
    <submittedName>
        <fullName evidence="1">Uncharacterized protein</fullName>
    </submittedName>
</protein>
<dbReference type="Proteomes" id="UP000827717">
    <property type="component" value="Segment"/>
</dbReference>
<dbReference type="EMBL" id="MZ443785">
    <property type="protein sequence ID" value="UAW96707.1"/>
    <property type="molecule type" value="Genomic_DNA"/>
</dbReference>
<organism evidence="1 2">
    <name type="scientific">Erwinia phage pEa_SNUABM_22</name>
    <dbReference type="NCBI Taxonomy" id="2869549"/>
    <lineage>
        <taxon>Viruses</taxon>
        <taxon>Duplodnaviria</taxon>
        <taxon>Heunggongvirae</taxon>
        <taxon>Uroviricota</taxon>
        <taxon>Caudoviricetes</taxon>
        <taxon>Alexandravirus</taxon>
        <taxon>Alexandravirus SNUABM22</taxon>
    </lineage>
</organism>
<proteinExistence type="predicted"/>
<accession>A0AAE8XQT1</accession>
<sequence>MTAIVKHISVHPKFKYARRVGIFDELDKREAEAKKKQSAPRSGYSSASSRFLYVDKLTPYTHSPFTPTPEN</sequence>
<name>A0AAE8XQT1_9CAUD</name>
<evidence type="ECO:0000313" key="1">
    <source>
        <dbReference type="EMBL" id="UAW96707.1"/>
    </source>
</evidence>
<gene>
    <name evidence="1" type="ORF">pEaSNUABM22_00220</name>
</gene>
<keyword evidence="2" id="KW-1185">Reference proteome</keyword>
<evidence type="ECO:0000313" key="2">
    <source>
        <dbReference type="Proteomes" id="UP000827717"/>
    </source>
</evidence>